<dbReference type="Pfam" id="PF00903">
    <property type="entry name" value="Glyoxalase"/>
    <property type="match status" value="1"/>
</dbReference>
<evidence type="ECO:0000313" key="2">
    <source>
        <dbReference type="EMBL" id="MFF4779266.1"/>
    </source>
</evidence>
<protein>
    <submittedName>
        <fullName evidence="2">VOC family protein</fullName>
    </submittedName>
</protein>
<sequence length="131" mass="14092">MAPTFNLIGLVVADMGASLAFYRRLGLDIPAEADSAPHVETTLPGGLRLAWDTVDTIRSFDPGWTAPAGGSRVSLAFACADPKEVDRVYEDLVAAGYEGHKEPWDAFWGQRYALVRDPDGNGVDLFAPLPS</sequence>
<dbReference type="PROSITE" id="PS51819">
    <property type="entry name" value="VOC"/>
    <property type="match status" value="1"/>
</dbReference>
<dbReference type="InterPro" id="IPR029068">
    <property type="entry name" value="Glyas_Bleomycin-R_OHBP_Dase"/>
</dbReference>
<comment type="caution">
    <text evidence="2">The sequence shown here is derived from an EMBL/GenBank/DDBJ whole genome shotgun (WGS) entry which is preliminary data.</text>
</comment>
<dbReference type="PANTHER" id="PTHR36503">
    <property type="entry name" value="BLR2520 PROTEIN"/>
    <property type="match status" value="1"/>
</dbReference>
<dbReference type="RefSeq" id="WP_066943241.1">
    <property type="nucleotide sequence ID" value="NZ_BBYK01000052.1"/>
</dbReference>
<name>A0ABW6VIS2_MICFU</name>
<proteinExistence type="predicted"/>
<dbReference type="Proteomes" id="UP001602119">
    <property type="component" value="Unassembled WGS sequence"/>
</dbReference>
<evidence type="ECO:0000313" key="3">
    <source>
        <dbReference type="Proteomes" id="UP001602119"/>
    </source>
</evidence>
<gene>
    <name evidence="2" type="ORF">ACFY05_41260</name>
</gene>
<organism evidence="2 3">
    <name type="scientific">Microtetraspora fusca</name>
    <dbReference type="NCBI Taxonomy" id="1997"/>
    <lineage>
        <taxon>Bacteria</taxon>
        <taxon>Bacillati</taxon>
        <taxon>Actinomycetota</taxon>
        <taxon>Actinomycetes</taxon>
        <taxon>Streptosporangiales</taxon>
        <taxon>Streptosporangiaceae</taxon>
        <taxon>Microtetraspora</taxon>
    </lineage>
</organism>
<dbReference type="InterPro" id="IPR004360">
    <property type="entry name" value="Glyas_Fos-R_dOase_dom"/>
</dbReference>
<dbReference type="Gene3D" id="3.10.180.10">
    <property type="entry name" value="2,3-Dihydroxybiphenyl 1,2-Dioxygenase, domain 1"/>
    <property type="match status" value="1"/>
</dbReference>
<dbReference type="SUPFAM" id="SSF54593">
    <property type="entry name" value="Glyoxalase/Bleomycin resistance protein/Dihydroxybiphenyl dioxygenase"/>
    <property type="match status" value="1"/>
</dbReference>
<feature type="domain" description="VOC" evidence="1">
    <location>
        <begin position="4"/>
        <end position="128"/>
    </location>
</feature>
<dbReference type="InterPro" id="IPR037523">
    <property type="entry name" value="VOC_core"/>
</dbReference>
<dbReference type="PANTHER" id="PTHR36503:SF3">
    <property type="entry name" value="BLR0126 PROTEIN"/>
    <property type="match status" value="1"/>
</dbReference>
<reference evidence="2 3" key="1">
    <citation type="submission" date="2024-10" db="EMBL/GenBank/DDBJ databases">
        <title>The Natural Products Discovery Center: Release of the First 8490 Sequenced Strains for Exploring Actinobacteria Biosynthetic Diversity.</title>
        <authorList>
            <person name="Kalkreuter E."/>
            <person name="Kautsar S.A."/>
            <person name="Yang D."/>
            <person name="Bader C.D."/>
            <person name="Teijaro C.N."/>
            <person name="Fluegel L."/>
            <person name="Davis C.M."/>
            <person name="Simpson J.R."/>
            <person name="Lauterbach L."/>
            <person name="Steele A.D."/>
            <person name="Gui C."/>
            <person name="Meng S."/>
            <person name="Li G."/>
            <person name="Viehrig K."/>
            <person name="Ye F."/>
            <person name="Su P."/>
            <person name="Kiefer A.F."/>
            <person name="Nichols A."/>
            <person name="Cepeda A.J."/>
            <person name="Yan W."/>
            <person name="Fan B."/>
            <person name="Jiang Y."/>
            <person name="Adhikari A."/>
            <person name="Zheng C.-J."/>
            <person name="Schuster L."/>
            <person name="Cowan T.M."/>
            <person name="Smanski M.J."/>
            <person name="Chevrette M.G."/>
            <person name="De Carvalho L.P.S."/>
            <person name="Shen B."/>
        </authorList>
    </citation>
    <scope>NUCLEOTIDE SEQUENCE [LARGE SCALE GENOMIC DNA]</scope>
    <source>
        <strain evidence="2 3">NPDC001281</strain>
    </source>
</reference>
<dbReference type="EMBL" id="JBIAXI010000046">
    <property type="protein sequence ID" value="MFF4779266.1"/>
    <property type="molecule type" value="Genomic_DNA"/>
</dbReference>
<evidence type="ECO:0000259" key="1">
    <source>
        <dbReference type="PROSITE" id="PS51819"/>
    </source>
</evidence>
<accession>A0ABW6VIS2</accession>
<keyword evidence="3" id="KW-1185">Reference proteome</keyword>